<dbReference type="AlphaFoldDB" id="A0AAD8UAX7"/>
<evidence type="ECO:0000313" key="1">
    <source>
        <dbReference type="EMBL" id="KAK1708204.1"/>
    </source>
</evidence>
<evidence type="ECO:0000313" key="2">
    <source>
        <dbReference type="Proteomes" id="UP001244207"/>
    </source>
</evidence>
<organism evidence="1 2">
    <name type="scientific">Glomerella acutata</name>
    <name type="common">Colletotrichum acutatum</name>
    <dbReference type="NCBI Taxonomy" id="27357"/>
    <lineage>
        <taxon>Eukaryota</taxon>
        <taxon>Fungi</taxon>
        <taxon>Dikarya</taxon>
        <taxon>Ascomycota</taxon>
        <taxon>Pezizomycotina</taxon>
        <taxon>Sordariomycetes</taxon>
        <taxon>Hypocreomycetidae</taxon>
        <taxon>Glomerellales</taxon>
        <taxon>Glomerellaceae</taxon>
        <taxon>Colletotrichum</taxon>
        <taxon>Colletotrichum acutatum species complex</taxon>
    </lineage>
</organism>
<accession>A0AAD8UAX7</accession>
<dbReference type="RefSeq" id="XP_060358236.1">
    <property type="nucleotide sequence ID" value="XM_060509606.1"/>
</dbReference>
<dbReference type="EMBL" id="JAHMHS010000199">
    <property type="protein sequence ID" value="KAK1708204.1"/>
    <property type="molecule type" value="Genomic_DNA"/>
</dbReference>
<name>A0AAD8UAX7_GLOAC</name>
<sequence length="69" mass="7959">MNGSLSLPLELSCTRSYIRFTEVIQFFRKLWYRSRLRKTIHKVEAVLATSSDTISGSAFIDKTTTRRSS</sequence>
<gene>
    <name evidence="1" type="ORF">BDZ83DRAFT_642370</name>
</gene>
<reference evidence="1" key="1">
    <citation type="submission" date="2021-12" db="EMBL/GenBank/DDBJ databases">
        <title>Comparative genomics, transcriptomics and evolutionary studies reveal genomic signatures of adaptation to plant cell wall in hemibiotrophic fungi.</title>
        <authorList>
            <consortium name="DOE Joint Genome Institute"/>
            <person name="Baroncelli R."/>
            <person name="Diaz J.F."/>
            <person name="Benocci T."/>
            <person name="Peng M."/>
            <person name="Battaglia E."/>
            <person name="Haridas S."/>
            <person name="Andreopoulos W."/>
            <person name="Labutti K."/>
            <person name="Pangilinan J."/>
            <person name="Floch G.L."/>
            <person name="Makela M.R."/>
            <person name="Henrissat B."/>
            <person name="Grigoriev I.V."/>
            <person name="Crouch J.A."/>
            <person name="De Vries R.P."/>
            <person name="Sukno S.A."/>
            <person name="Thon M.R."/>
        </authorList>
    </citation>
    <scope>NUCLEOTIDE SEQUENCE</scope>
    <source>
        <strain evidence="1">CBS 112980</strain>
    </source>
</reference>
<comment type="caution">
    <text evidence="1">The sequence shown here is derived from an EMBL/GenBank/DDBJ whole genome shotgun (WGS) entry which is preliminary data.</text>
</comment>
<dbReference type="GeneID" id="85393505"/>
<proteinExistence type="predicted"/>
<protein>
    <submittedName>
        <fullName evidence="1">Uncharacterized protein</fullName>
    </submittedName>
</protein>
<keyword evidence="2" id="KW-1185">Reference proteome</keyword>
<dbReference type="Proteomes" id="UP001244207">
    <property type="component" value="Unassembled WGS sequence"/>
</dbReference>